<dbReference type="GeneID" id="26162189"/>
<dbReference type="AlphaFoldDB" id="A0A415NCM4"/>
<dbReference type="InterPro" id="IPR025396">
    <property type="entry name" value="DUF4302"/>
</dbReference>
<dbReference type="OrthoDB" id="1150854at2"/>
<gene>
    <name evidence="1" type="ORF">DWZ95_06045</name>
    <name evidence="2" type="ORF">EAJ06_23780</name>
</gene>
<dbReference type="Proteomes" id="UP000291191">
    <property type="component" value="Unassembled WGS sequence"/>
</dbReference>
<dbReference type="Pfam" id="PF14135">
    <property type="entry name" value="DUF4302"/>
    <property type="match status" value="1"/>
</dbReference>
<evidence type="ECO:0000313" key="3">
    <source>
        <dbReference type="Proteomes" id="UP000285013"/>
    </source>
</evidence>
<accession>A0A415NCM4</accession>
<dbReference type="EMBL" id="RCXO01000068">
    <property type="protein sequence ID" value="RYT71386.1"/>
    <property type="molecule type" value="Genomic_DNA"/>
</dbReference>
<dbReference type="RefSeq" id="WP_007667328.1">
    <property type="nucleotide sequence ID" value="NZ_DAWCKB010000073.1"/>
</dbReference>
<protein>
    <submittedName>
        <fullName evidence="1">DUF4302 domain-containing protein</fullName>
    </submittedName>
</protein>
<evidence type="ECO:0000313" key="1">
    <source>
        <dbReference type="EMBL" id="RHL94746.1"/>
    </source>
</evidence>
<evidence type="ECO:0000313" key="2">
    <source>
        <dbReference type="EMBL" id="RYT71386.1"/>
    </source>
</evidence>
<dbReference type="Proteomes" id="UP000285013">
    <property type="component" value="Unassembled WGS sequence"/>
</dbReference>
<name>A0A415NCM4_9BACE</name>
<reference evidence="2 4" key="2">
    <citation type="journal article" date="2019" name="Science, e1252229">
        <title>Invertible promoters mediate bacterial phase variation, antibiotic resistance, and host adaptation in the gut.</title>
        <authorList>
            <person name="Jiang X."/>
            <person name="Hall A.B."/>
            <person name="Arthur T.D."/>
            <person name="Plichta D.R."/>
            <person name="Covington C.T."/>
            <person name="Poyet M."/>
            <person name="Crothers J."/>
            <person name="Moses P.L."/>
            <person name="Tolonen A.C."/>
            <person name="Vlamakis H."/>
            <person name="Alm E.J."/>
            <person name="Xavier R.J."/>
        </authorList>
    </citation>
    <scope>NUCLEOTIDE SEQUENCE [LARGE SCALE GENOMIC DNA]</scope>
    <source>
        <strain evidence="2">Bf_0095</strain>
        <strain evidence="4">bf_0095</strain>
    </source>
</reference>
<evidence type="ECO:0000313" key="4">
    <source>
        <dbReference type="Proteomes" id="UP000291191"/>
    </source>
</evidence>
<organism evidence="1 3">
    <name type="scientific">Bacteroides intestinalis</name>
    <dbReference type="NCBI Taxonomy" id="329854"/>
    <lineage>
        <taxon>Bacteria</taxon>
        <taxon>Pseudomonadati</taxon>
        <taxon>Bacteroidota</taxon>
        <taxon>Bacteroidia</taxon>
        <taxon>Bacteroidales</taxon>
        <taxon>Bacteroidaceae</taxon>
        <taxon>Bacteroides</taxon>
    </lineage>
</organism>
<dbReference type="EMBL" id="QRPE01000004">
    <property type="protein sequence ID" value="RHL94746.1"/>
    <property type="molecule type" value="Genomic_DNA"/>
</dbReference>
<reference evidence="1 3" key="1">
    <citation type="submission" date="2018-08" db="EMBL/GenBank/DDBJ databases">
        <title>A genome reference for cultivated species of the human gut microbiota.</title>
        <authorList>
            <person name="Zou Y."/>
            <person name="Xue W."/>
            <person name="Luo G."/>
        </authorList>
    </citation>
    <scope>NUCLEOTIDE SEQUENCE [LARGE SCALE GENOMIC DNA]</scope>
    <source>
        <strain evidence="1 3">AF36-16BH</strain>
    </source>
</reference>
<sequence>MKKIFNLLFISLAVALYSSCTPEEENLFNDSSANRIEATLKADKEVLTSAKNGWLMEYYPSANLTYGGYNILVSFAEDGTVQVASDIYDAGAKVASTYVLKQSAGPVLSFDTHNEIMHFFSDPHNPGGIGSDGKGMEGDFEFTIMEATKDKVILKGKKNLTKIIMTPLAETVAWKDFLQGVQDADEVFSQFIAYKYTEGDFKADVTVSYRNLAITYTEGDNDVTVEAPYIITTEGNIKFREPVVLNGKSIEELKYQPDEKYGTFSPTNGVNALFTPTFPLNYLLLNNDWYFAMSGLGDPQAIARWNAIKTQVMPALGVPLDYALFTPYDATTTAFYWSCGGTVGFLLFNNKTAGDNQVNFTFASRGNNFGVTLWNDYNWSYMVYPFNGKTFTLSADSDENPTVITMTDNSNSKNTIKLYKEEILGPFNK</sequence>
<comment type="caution">
    <text evidence="1">The sequence shown here is derived from an EMBL/GenBank/DDBJ whole genome shotgun (WGS) entry which is preliminary data.</text>
</comment>
<proteinExistence type="predicted"/>
<keyword evidence="4" id="KW-1185">Reference proteome</keyword>